<dbReference type="GeneID" id="19112214"/>
<organism evidence="1 2">
    <name type="scientific">Baudoinia panamericana (strain UAMH 10762)</name>
    <name type="common">Angels' share fungus</name>
    <name type="synonym">Baudoinia compniacensis (strain UAMH 10762)</name>
    <dbReference type="NCBI Taxonomy" id="717646"/>
    <lineage>
        <taxon>Eukaryota</taxon>
        <taxon>Fungi</taxon>
        <taxon>Dikarya</taxon>
        <taxon>Ascomycota</taxon>
        <taxon>Pezizomycotina</taxon>
        <taxon>Dothideomycetes</taxon>
        <taxon>Dothideomycetidae</taxon>
        <taxon>Mycosphaerellales</taxon>
        <taxon>Teratosphaeriaceae</taxon>
        <taxon>Baudoinia</taxon>
    </lineage>
</organism>
<gene>
    <name evidence="1" type="ORF">BAUCODRAFT_33723</name>
</gene>
<keyword evidence="2" id="KW-1185">Reference proteome</keyword>
<dbReference type="Proteomes" id="UP000011761">
    <property type="component" value="Unassembled WGS sequence"/>
</dbReference>
<dbReference type="RefSeq" id="XP_007676069.1">
    <property type="nucleotide sequence ID" value="XM_007677879.1"/>
</dbReference>
<sequence>MSRADALVPFGLYLYGSLLHSFADTVGGLVPTARTSDNHAMTVNDAPSLTLAATAGMKYDL</sequence>
<accession>M2MI99</accession>
<evidence type="ECO:0000313" key="1">
    <source>
        <dbReference type="EMBL" id="EMC96396.1"/>
    </source>
</evidence>
<dbReference type="KEGG" id="bcom:BAUCODRAFT_33723"/>
<protein>
    <submittedName>
        <fullName evidence="1">Uncharacterized protein</fullName>
    </submittedName>
</protein>
<name>M2MI99_BAUPA</name>
<dbReference type="AlphaFoldDB" id="M2MI99"/>
<dbReference type="EMBL" id="KB445555">
    <property type="protein sequence ID" value="EMC96396.1"/>
    <property type="molecule type" value="Genomic_DNA"/>
</dbReference>
<dbReference type="HOGENOM" id="CLU_2922266_0_0_1"/>
<proteinExistence type="predicted"/>
<reference evidence="1 2" key="1">
    <citation type="journal article" date="2012" name="PLoS Pathog.">
        <title>Diverse lifestyles and strategies of plant pathogenesis encoded in the genomes of eighteen Dothideomycetes fungi.</title>
        <authorList>
            <person name="Ohm R.A."/>
            <person name="Feau N."/>
            <person name="Henrissat B."/>
            <person name="Schoch C.L."/>
            <person name="Horwitz B.A."/>
            <person name="Barry K.W."/>
            <person name="Condon B.J."/>
            <person name="Copeland A.C."/>
            <person name="Dhillon B."/>
            <person name="Glaser F."/>
            <person name="Hesse C.N."/>
            <person name="Kosti I."/>
            <person name="LaButti K."/>
            <person name="Lindquist E.A."/>
            <person name="Lucas S."/>
            <person name="Salamov A.A."/>
            <person name="Bradshaw R.E."/>
            <person name="Ciuffetti L."/>
            <person name="Hamelin R.C."/>
            <person name="Kema G.H.J."/>
            <person name="Lawrence C."/>
            <person name="Scott J.A."/>
            <person name="Spatafora J.W."/>
            <person name="Turgeon B.G."/>
            <person name="de Wit P.J.G.M."/>
            <person name="Zhong S."/>
            <person name="Goodwin S.B."/>
            <person name="Grigoriev I.V."/>
        </authorList>
    </citation>
    <scope>NUCLEOTIDE SEQUENCE [LARGE SCALE GENOMIC DNA]</scope>
    <source>
        <strain evidence="1 2">UAMH 10762</strain>
    </source>
</reference>
<evidence type="ECO:0000313" key="2">
    <source>
        <dbReference type="Proteomes" id="UP000011761"/>
    </source>
</evidence>